<dbReference type="EMBL" id="CM044707">
    <property type="protein sequence ID" value="KAI5655276.1"/>
    <property type="molecule type" value="Genomic_DNA"/>
</dbReference>
<comment type="caution">
    <text evidence="1">The sequence shown here is derived from an EMBL/GenBank/DDBJ whole genome shotgun (WGS) entry which is preliminary data.</text>
</comment>
<sequence>MSDLYGTDDHSSFEPQSEPVPEPEDMSVFLHNLLQSSPATAAGGCSAGQSVMMLDYRNSGSMIHSSSAASLNFSDPGGFFGREAKERVDKTFSSIAGGDCDAVTSSMKRGEGSNANKGSDTSDSAVPGQPRSSKRSRSAEVHNLSEKRRRSRINEKLKALQNLIPNSNKTDKASMLDEAIEYLKQLQLQVQMLTMRNGFSLHPNYVPGCLPPIQLPAEFDEANVLPNTSRGADIVSGNQEVVMQNVLGTNNSKGSNHQLFLPSITINSNSGSSFALESSFPSHYGLLNHLASAKDICRDDTLSHLPLDMSCSGNNSSSGVSS</sequence>
<evidence type="ECO:0000313" key="2">
    <source>
        <dbReference type="Proteomes" id="UP001060085"/>
    </source>
</evidence>
<gene>
    <name evidence="1" type="ORF">M9H77_32463</name>
</gene>
<name>A0ACC0A6W6_CATRO</name>
<keyword evidence="2" id="KW-1185">Reference proteome</keyword>
<reference evidence="2" key="1">
    <citation type="journal article" date="2023" name="Nat. Plants">
        <title>Single-cell RNA sequencing provides a high-resolution roadmap for understanding the multicellular compartmentation of specialized metabolism.</title>
        <authorList>
            <person name="Sun S."/>
            <person name="Shen X."/>
            <person name="Li Y."/>
            <person name="Li Y."/>
            <person name="Wang S."/>
            <person name="Li R."/>
            <person name="Zhang H."/>
            <person name="Shen G."/>
            <person name="Guo B."/>
            <person name="Wei J."/>
            <person name="Xu J."/>
            <person name="St-Pierre B."/>
            <person name="Chen S."/>
            <person name="Sun C."/>
        </authorList>
    </citation>
    <scope>NUCLEOTIDE SEQUENCE [LARGE SCALE GENOMIC DNA]</scope>
</reference>
<protein>
    <submittedName>
        <fullName evidence="1">Uncharacterized protein</fullName>
    </submittedName>
</protein>
<accession>A0ACC0A6W6</accession>
<proteinExistence type="predicted"/>
<dbReference type="Proteomes" id="UP001060085">
    <property type="component" value="Linkage Group LG07"/>
</dbReference>
<organism evidence="1 2">
    <name type="scientific">Catharanthus roseus</name>
    <name type="common">Madagascar periwinkle</name>
    <name type="synonym">Vinca rosea</name>
    <dbReference type="NCBI Taxonomy" id="4058"/>
    <lineage>
        <taxon>Eukaryota</taxon>
        <taxon>Viridiplantae</taxon>
        <taxon>Streptophyta</taxon>
        <taxon>Embryophyta</taxon>
        <taxon>Tracheophyta</taxon>
        <taxon>Spermatophyta</taxon>
        <taxon>Magnoliopsida</taxon>
        <taxon>eudicotyledons</taxon>
        <taxon>Gunneridae</taxon>
        <taxon>Pentapetalae</taxon>
        <taxon>asterids</taxon>
        <taxon>lamiids</taxon>
        <taxon>Gentianales</taxon>
        <taxon>Apocynaceae</taxon>
        <taxon>Rauvolfioideae</taxon>
        <taxon>Vinceae</taxon>
        <taxon>Catharanthinae</taxon>
        <taxon>Catharanthus</taxon>
    </lineage>
</organism>
<evidence type="ECO:0000313" key="1">
    <source>
        <dbReference type="EMBL" id="KAI5655276.1"/>
    </source>
</evidence>